<accession>A0A4Z0H1B7</accession>
<dbReference type="PANTHER" id="PTHR35330">
    <property type="entry name" value="SIROHEME BIOSYNTHESIS PROTEIN MET8"/>
    <property type="match status" value="1"/>
</dbReference>
<sequence>MKPTPLMVDLTGKNAVIVGGGKVAEKRARVLVESGALVTIISPTITQALQSKIGHNTIEWKQKDFDSSDVQHTYLVVIATDDEGTNEQILAACEHVPLVNVASKAECGNLHFPGHFSRGKLSVAVSTNGASPMLTSRIKEELEQKYDEDYGAYVDFLFECRQLIKRKPFASDEKRLILQALLDEAFFDTEKQQELRIHIERSEEGGDMLEWIERKTSGVGSGSQV</sequence>
<protein>
    <recommendedName>
        <fullName evidence="2">precorrin-2 dehydrogenase</fullName>
        <ecNumber evidence="2">1.3.1.76</ecNumber>
    </recommendedName>
</protein>
<dbReference type="GO" id="GO:0004325">
    <property type="term" value="F:ferrochelatase activity"/>
    <property type="evidence" value="ECO:0007669"/>
    <property type="project" value="InterPro"/>
</dbReference>
<dbReference type="InterPro" id="IPR036291">
    <property type="entry name" value="NAD(P)-bd_dom_sf"/>
</dbReference>
<evidence type="ECO:0000313" key="9">
    <source>
        <dbReference type="Proteomes" id="UP000297982"/>
    </source>
</evidence>
<dbReference type="Pfam" id="PF13241">
    <property type="entry name" value="NAD_binding_7"/>
    <property type="match status" value="1"/>
</dbReference>
<proteinExistence type="predicted"/>
<dbReference type="RefSeq" id="WP_135326394.1">
    <property type="nucleotide sequence ID" value="NZ_SRJC01000001.1"/>
</dbReference>
<dbReference type="InterPro" id="IPR006367">
    <property type="entry name" value="Sirohaem_synthase_N"/>
</dbReference>
<dbReference type="AlphaFoldDB" id="A0A4Z0H1B7"/>
<dbReference type="Gene3D" id="1.10.8.610">
    <property type="entry name" value="SirC, precorrin-2 dehydrogenase, C-terminal helical domain-like"/>
    <property type="match status" value="1"/>
</dbReference>
<dbReference type="Gene3D" id="3.40.50.720">
    <property type="entry name" value="NAD(P)-binding Rossmann-like Domain"/>
    <property type="match status" value="1"/>
</dbReference>
<evidence type="ECO:0000256" key="1">
    <source>
        <dbReference type="ARBA" id="ARBA00005010"/>
    </source>
</evidence>
<dbReference type="UniPathway" id="UPA00262">
    <property type="reaction ID" value="UER00222"/>
</dbReference>
<dbReference type="Proteomes" id="UP000297982">
    <property type="component" value="Unassembled WGS sequence"/>
</dbReference>
<evidence type="ECO:0000256" key="3">
    <source>
        <dbReference type="ARBA" id="ARBA00023002"/>
    </source>
</evidence>
<keyword evidence="3" id="KW-0560">Oxidoreductase</keyword>
<dbReference type="Pfam" id="PF22440">
    <property type="entry name" value="SirC_C"/>
    <property type="match status" value="1"/>
</dbReference>
<reference evidence="8 9" key="1">
    <citation type="journal article" date="2003" name="Int. J. Syst. Evol. Microbiol.">
        <title>Halobacillus salinus sp. nov., isolated from a salt lake on the coast of the East Sea in Korea.</title>
        <authorList>
            <person name="Yoon J.H."/>
            <person name="Kang K.H."/>
            <person name="Park Y.H."/>
        </authorList>
    </citation>
    <scope>NUCLEOTIDE SEQUENCE [LARGE SCALE GENOMIC DNA]</scope>
    <source>
        <strain evidence="8 9">HSL-3</strain>
    </source>
</reference>
<keyword evidence="9" id="KW-1185">Reference proteome</keyword>
<gene>
    <name evidence="8" type="ORF">E4663_01330</name>
</gene>
<evidence type="ECO:0000256" key="4">
    <source>
        <dbReference type="ARBA" id="ARBA00023027"/>
    </source>
</evidence>
<dbReference type="GO" id="GO:0043115">
    <property type="term" value="F:precorrin-2 dehydrogenase activity"/>
    <property type="evidence" value="ECO:0007669"/>
    <property type="project" value="UniProtKB-EC"/>
</dbReference>
<evidence type="ECO:0000256" key="5">
    <source>
        <dbReference type="ARBA" id="ARBA00023244"/>
    </source>
</evidence>
<dbReference type="EMBL" id="SRJC01000001">
    <property type="protein sequence ID" value="TGB03674.1"/>
    <property type="molecule type" value="Genomic_DNA"/>
</dbReference>
<keyword evidence="5" id="KW-0627">Porphyrin biosynthesis</keyword>
<comment type="caution">
    <text evidence="8">The sequence shown here is derived from an EMBL/GenBank/DDBJ whole genome shotgun (WGS) entry which is preliminary data.</text>
</comment>
<evidence type="ECO:0000313" key="8">
    <source>
        <dbReference type="EMBL" id="TGB03674.1"/>
    </source>
</evidence>
<dbReference type="Pfam" id="PF14824">
    <property type="entry name" value="Sirohm_synth_M"/>
    <property type="match status" value="1"/>
</dbReference>
<dbReference type="GO" id="GO:0019354">
    <property type="term" value="P:siroheme biosynthetic process"/>
    <property type="evidence" value="ECO:0007669"/>
    <property type="project" value="UniProtKB-UniPathway"/>
</dbReference>
<dbReference type="SUPFAM" id="SSF51735">
    <property type="entry name" value="NAD(P)-binding Rossmann-fold domains"/>
    <property type="match status" value="1"/>
</dbReference>
<evidence type="ECO:0000256" key="6">
    <source>
        <dbReference type="ARBA" id="ARBA00047561"/>
    </source>
</evidence>
<comment type="catalytic activity">
    <reaction evidence="6">
        <text>precorrin-2 + NAD(+) = sirohydrochlorin + NADH + 2 H(+)</text>
        <dbReference type="Rhea" id="RHEA:15613"/>
        <dbReference type="ChEBI" id="CHEBI:15378"/>
        <dbReference type="ChEBI" id="CHEBI:57540"/>
        <dbReference type="ChEBI" id="CHEBI:57945"/>
        <dbReference type="ChEBI" id="CHEBI:58351"/>
        <dbReference type="ChEBI" id="CHEBI:58827"/>
        <dbReference type="EC" id="1.3.1.76"/>
    </reaction>
</comment>
<evidence type="ECO:0000256" key="2">
    <source>
        <dbReference type="ARBA" id="ARBA00012400"/>
    </source>
</evidence>
<feature type="domain" description="Siroheme synthase central" evidence="7">
    <location>
        <begin position="118"/>
        <end position="144"/>
    </location>
</feature>
<comment type="pathway">
    <text evidence="1">Porphyrin-containing compound metabolism; siroheme biosynthesis; sirohydrochlorin from precorrin-2: step 1/1.</text>
</comment>
<dbReference type="SUPFAM" id="SSF75615">
    <property type="entry name" value="Siroheme synthase middle domains-like"/>
    <property type="match status" value="1"/>
</dbReference>
<evidence type="ECO:0000259" key="7">
    <source>
        <dbReference type="Pfam" id="PF14824"/>
    </source>
</evidence>
<dbReference type="InterPro" id="IPR042518">
    <property type="entry name" value="SirC_C"/>
</dbReference>
<dbReference type="PANTHER" id="PTHR35330:SF1">
    <property type="entry name" value="SIROHEME BIOSYNTHESIS PROTEIN MET8"/>
    <property type="match status" value="1"/>
</dbReference>
<dbReference type="InterPro" id="IPR028281">
    <property type="entry name" value="Sirohaem_synthase_central"/>
</dbReference>
<dbReference type="STRING" id="192814.GCA_900166575_00555"/>
<keyword evidence="4" id="KW-0520">NAD</keyword>
<organism evidence="8 9">
    <name type="scientific">Halobacillus salinus</name>
    <dbReference type="NCBI Taxonomy" id="192814"/>
    <lineage>
        <taxon>Bacteria</taxon>
        <taxon>Bacillati</taxon>
        <taxon>Bacillota</taxon>
        <taxon>Bacilli</taxon>
        <taxon>Bacillales</taxon>
        <taxon>Bacillaceae</taxon>
        <taxon>Halobacillus</taxon>
    </lineage>
</organism>
<dbReference type="InterPro" id="IPR028161">
    <property type="entry name" value="Met8-like"/>
</dbReference>
<dbReference type="NCBIfam" id="TIGR01470">
    <property type="entry name" value="cysG_Nterm"/>
    <property type="match status" value="1"/>
</dbReference>
<name>A0A4Z0H1B7_9BACI</name>
<dbReference type="NCBIfam" id="NF005222">
    <property type="entry name" value="PRK06718.1"/>
    <property type="match status" value="1"/>
</dbReference>
<dbReference type="EC" id="1.3.1.76" evidence="2"/>